<dbReference type="KEGG" id="cat:CA2559_00610"/>
<dbReference type="RefSeq" id="WP_013185892.1">
    <property type="nucleotide sequence ID" value="NC_014230.1"/>
</dbReference>
<dbReference type="OrthoDB" id="1143915at2"/>
<keyword evidence="2" id="KW-1185">Reference proteome</keyword>
<sequence>MSVFSQVGINTDSPAEDSILDIESTDKGILIPRINLPDANSISPITNIPEGNSEGLLVYNTNPGNEGFYYWKDNKWNGISGNTIGDIKNGFQIEDHGGWYILDGRLISSLPPKAQAHAEAIFGVTATNLPDATDKFLKAKNGSETLASTEGSNTVSITQANLPNYNLPTATTDVKGDHGHQYQDKGSDEIEVVVDLTFGDIMLTVAGIINVNLGPLLSSGTEIYTEQVANKNSVSRNTASEGNHTHEVVVNSGGSNEPLNNVPSSLITNVFVYLGE</sequence>
<dbReference type="EMBL" id="CP002046">
    <property type="protein sequence ID" value="EAP87211.1"/>
    <property type="molecule type" value="Genomic_DNA"/>
</dbReference>
<dbReference type="HOGENOM" id="CLU_1049024_0_0_10"/>
<gene>
    <name evidence="1" type="ordered locus">CA2559_00610</name>
</gene>
<reference evidence="1 2" key="1">
    <citation type="journal article" date="2010" name="J. Bacteriol.">
        <title>The complete genome sequence of Croceibacter atlanticus HTCC2559T.</title>
        <authorList>
            <person name="Oh H.M."/>
            <person name="Kang I."/>
            <person name="Ferriera S."/>
            <person name="Giovannoni S.J."/>
            <person name="Cho J.C."/>
        </authorList>
    </citation>
    <scope>NUCLEOTIDE SEQUENCE [LARGE SCALE GENOMIC DNA]</scope>
    <source>
        <strain evidence="2">ATCC BAA-628 / HTCC2559 / KCTC 12090</strain>
    </source>
</reference>
<protein>
    <submittedName>
        <fullName evidence="1">Uncharacterized protein</fullName>
    </submittedName>
</protein>
<proteinExistence type="predicted"/>
<evidence type="ECO:0000313" key="2">
    <source>
        <dbReference type="Proteomes" id="UP000002297"/>
    </source>
</evidence>
<dbReference type="STRING" id="216432.CA2559_00610"/>
<dbReference type="eggNOG" id="COG5295">
    <property type="taxonomic scope" value="Bacteria"/>
</dbReference>
<organism evidence="1 2">
    <name type="scientific">Croceibacter atlanticus (strain ATCC BAA-628 / JCM 21780 / CIP 108009 / IAM 15332 / KCTC 12090 / HTCC2559)</name>
    <dbReference type="NCBI Taxonomy" id="216432"/>
    <lineage>
        <taxon>Bacteria</taxon>
        <taxon>Pseudomonadati</taxon>
        <taxon>Bacteroidota</taxon>
        <taxon>Flavobacteriia</taxon>
        <taxon>Flavobacteriales</taxon>
        <taxon>Flavobacteriaceae</taxon>
        <taxon>Croceibacter</taxon>
    </lineage>
</organism>
<dbReference type="Proteomes" id="UP000002297">
    <property type="component" value="Chromosome"/>
</dbReference>
<name>A3U4P4_CROAH</name>
<dbReference type="AlphaFoldDB" id="A3U4P4"/>
<dbReference type="GeneID" id="89451924"/>
<accession>A3U4P4</accession>
<evidence type="ECO:0000313" key="1">
    <source>
        <dbReference type="EMBL" id="EAP87211.1"/>
    </source>
</evidence>